<dbReference type="Gene3D" id="1.10.630.10">
    <property type="entry name" value="Cytochrome P450"/>
    <property type="match status" value="1"/>
</dbReference>
<evidence type="ECO:0000256" key="2">
    <source>
        <dbReference type="ARBA" id="ARBA00022617"/>
    </source>
</evidence>
<keyword evidence="4 9" id="KW-0479">Metal-binding</keyword>
<feature type="compositionally biased region" description="Polar residues" evidence="11">
    <location>
        <begin position="12"/>
        <end position="23"/>
    </location>
</feature>
<feature type="binding site" description="axial binding residue" evidence="9">
    <location>
        <position position="511"/>
    </location>
    <ligand>
        <name>heme</name>
        <dbReference type="ChEBI" id="CHEBI:30413"/>
    </ligand>
    <ligandPart>
        <name>Fe</name>
        <dbReference type="ChEBI" id="CHEBI:18248"/>
    </ligandPart>
</feature>
<comment type="cofactor">
    <cofactor evidence="9">
        <name>heme</name>
        <dbReference type="ChEBI" id="CHEBI:30413"/>
    </cofactor>
</comment>
<dbReference type="PANTHER" id="PTHR47945:SF5">
    <property type="entry name" value="CYTOCHROME P450 84A1-RELATED"/>
    <property type="match status" value="1"/>
</dbReference>
<evidence type="ECO:0000313" key="13">
    <source>
        <dbReference type="Proteomes" id="UP000636709"/>
    </source>
</evidence>
<dbReference type="PROSITE" id="PS00086">
    <property type="entry name" value="CYTOCHROME_P450"/>
    <property type="match status" value="1"/>
</dbReference>
<dbReference type="GO" id="GO:0016705">
    <property type="term" value="F:oxidoreductase activity, acting on paired donors, with incorporation or reduction of molecular oxygen"/>
    <property type="evidence" value="ECO:0007669"/>
    <property type="project" value="InterPro"/>
</dbReference>
<gene>
    <name evidence="12" type="ORF">HU200_022498</name>
</gene>
<accession>A0A835EXH6</accession>
<comment type="similarity">
    <text evidence="10">Belongs to the cytochrome P450 family.</text>
</comment>
<dbReference type="Pfam" id="PF00067">
    <property type="entry name" value="p450"/>
    <property type="match status" value="1"/>
</dbReference>
<evidence type="ECO:0000256" key="11">
    <source>
        <dbReference type="SAM" id="MobiDB-lite"/>
    </source>
</evidence>
<evidence type="ECO:0008006" key="14">
    <source>
        <dbReference type="Google" id="ProtNLM"/>
    </source>
</evidence>
<dbReference type="AlphaFoldDB" id="A0A835EXH6"/>
<evidence type="ECO:0000313" key="12">
    <source>
        <dbReference type="EMBL" id="KAF8722387.1"/>
    </source>
</evidence>
<dbReference type="InterPro" id="IPR036396">
    <property type="entry name" value="Cyt_P450_sf"/>
</dbReference>
<dbReference type="CDD" id="cd11072">
    <property type="entry name" value="CYP71-like"/>
    <property type="match status" value="1"/>
</dbReference>
<comment type="caution">
    <text evidence="12">The sequence shown here is derived from an EMBL/GenBank/DDBJ whole genome shotgun (WGS) entry which is preliminary data.</text>
</comment>
<protein>
    <recommendedName>
        <fullName evidence="14">Ferulate 5-hydroxylase</fullName>
    </recommendedName>
</protein>
<keyword evidence="5" id="KW-1133">Transmembrane helix</keyword>
<evidence type="ECO:0000256" key="10">
    <source>
        <dbReference type="RuleBase" id="RU000461"/>
    </source>
</evidence>
<reference evidence="12" key="1">
    <citation type="submission" date="2020-07" db="EMBL/GenBank/DDBJ databases">
        <title>Genome sequence and genetic diversity analysis of an under-domesticated orphan crop, white fonio (Digitaria exilis).</title>
        <authorList>
            <person name="Bennetzen J.L."/>
            <person name="Chen S."/>
            <person name="Ma X."/>
            <person name="Wang X."/>
            <person name="Yssel A.E.J."/>
            <person name="Chaluvadi S.R."/>
            <person name="Johnson M."/>
            <person name="Gangashetty P."/>
            <person name="Hamidou F."/>
            <person name="Sanogo M.D."/>
            <person name="Zwaenepoel A."/>
            <person name="Wallace J."/>
            <person name="Van De Peer Y."/>
            <person name="Van Deynze A."/>
        </authorList>
    </citation>
    <scope>NUCLEOTIDE SEQUENCE</scope>
    <source>
        <tissue evidence="12">Leaves</tissue>
    </source>
</reference>
<evidence type="ECO:0000256" key="3">
    <source>
        <dbReference type="ARBA" id="ARBA00022692"/>
    </source>
</evidence>
<dbReference type="Proteomes" id="UP000636709">
    <property type="component" value="Unassembled WGS sequence"/>
</dbReference>
<name>A0A835EXH6_9POAL</name>
<evidence type="ECO:0000256" key="4">
    <source>
        <dbReference type="ARBA" id="ARBA00022723"/>
    </source>
</evidence>
<dbReference type="EMBL" id="JACEFO010001673">
    <property type="protein sequence ID" value="KAF8722387.1"/>
    <property type="molecule type" value="Genomic_DNA"/>
</dbReference>
<dbReference type="GO" id="GO:0005506">
    <property type="term" value="F:iron ion binding"/>
    <property type="evidence" value="ECO:0007669"/>
    <property type="project" value="InterPro"/>
</dbReference>
<dbReference type="GO" id="GO:0016020">
    <property type="term" value="C:membrane"/>
    <property type="evidence" value="ECO:0007669"/>
    <property type="project" value="UniProtKB-SubCell"/>
</dbReference>
<keyword evidence="13" id="KW-1185">Reference proteome</keyword>
<dbReference type="SUPFAM" id="SSF48264">
    <property type="entry name" value="Cytochrome P450"/>
    <property type="match status" value="1"/>
</dbReference>
<dbReference type="PRINTS" id="PR00463">
    <property type="entry name" value="EP450I"/>
</dbReference>
<keyword evidence="8" id="KW-0472">Membrane</keyword>
<evidence type="ECO:0000256" key="8">
    <source>
        <dbReference type="ARBA" id="ARBA00023136"/>
    </source>
</evidence>
<evidence type="ECO:0000256" key="7">
    <source>
        <dbReference type="ARBA" id="ARBA00023004"/>
    </source>
</evidence>
<dbReference type="GO" id="GO:0020037">
    <property type="term" value="F:heme binding"/>
    <property type="evidence" value="ECO:0007669"/>
    <property type="project" value="InterPro"/>
</dbReference>
<evidence type="ECO:0000256" key="9">
    <source>
        <dbReference type="PIRSR" id="PIRSR602401-1"/>
    </source>
</evidence>
<organism evidence="12 13">
    <name type="scientific">Digitaria exilis</name>
    <dbReference type="NCBI Taxonomy" id="1010633"/>
    <lineage>
        <taxon>Eukaryota</taxon>
        <taxon>Viridiplantae</taxon>
        <taxon>Streptophyta</taxon>
        <taxon>Embryophyta</taxon>
        <taxon>Tracheophyta</taxon>
        <taxon>Spermatophyta</taxon>
        <taxon>Magnoliopsida</taxon>
        <taxon>Liliopsida</taxon>
        <taxon>Poales</taxon>
        <taxon>Poaceae</taxon>
        <taxon>PACMAD clade</taxon>
        <taxon>Panicoideae</taxon>
        <taxon>Panicodae</taxon>
        <taxon>Paniceae</taxon>
        <taxon>Anthephorinae</taxon>
        <taxon>Digitaria</taxon>
    </lineage>
</organism>
<keyword evidence="10" id="KW-0503">Monooxygenase</keyword>
<dbReference type="OrthoDB" id="2789670at2759"/>
<proteinExistence type="inferred from homology"/>
<comment type="subcellular location">
    <subcellularLocation>
        <location evidence="1">Membrane</location>
        <topology evidence="1">Single-pass membrane protein</topology>
    </subcellularLocation>
</comment>
<dbReference type="GO" id="GO:0004497">
    <property type="term" value="F:monooxygenase activity"/>
    <property type="evidence" value="ECO:0007669"/>
    <property type="project" value="UniProtKB-KW"/>
</dbReference>
<dbReference type="InterPro" id="IPR002401">
    <property type="entry name" value="Cyt_P450_E_grp-I"/>
</dbReference>
<dbReference type="PANTHER" id="PTHR47945">
    <property type="entry name" value="CYTOCHROME P450 84A1-RELATED"/>
    <property type="match status" value="1"/>
</dbReference>
<dbReference type="PRINTS" id="PR00385">
    <property type="entry name" value="P450"/>
</dbReference>
<evidence type="ECO:0000256" key="5">
    <source>
        <dbReference type="ARBA" id="ARBA00022989"/>
    </source>
</evidence>
<dbReference type="FunFam" id="1.10.630.10:FF:000054">
    <property type="entry name" value="Cytochrome P450 84A1"/>
    <property type="match status" value="1"/>
</dbReference>
<feature type="region of interest" description="Disordered" evidence="11">
    <location>
        <begin position="1"/>
        <end position="25"/>
    </location>
</feature>
<dbReference type="InterPro" id="IPR053062">
    <property type="entry name" value="CYP450_84A"/>
</dbReference>
<keyword evidence="6 10" id="KW-0560">Oxidoreductase</keyword>
<evidence type="ECO:0000256" key="6">
    <source>
        <dbReference type="ARBA" id="ARBA00023002"/>
    </source>
</evidence>
<keyword evidence="2 9" id="KW-0349">Heme</keyword>
<keyword evidence="3" id="KW-0812">Transmembrane</keyword>
<sequence length="574" mass="63598">MPIALPPRAFYHTTTTPPQSKNPQTKKKIMASMPKQIVMEWLQDPLSWVFLASLAFVLLLQLRRRSKSPPLPPGPKPLPIIGNMSMMGQLTHRGLASLAEVYGGLLHLRLGRLHAFAVSTPEYAREVLQAQDGAFSNRPATIAIAYLTYDRADMAFAHYGPFWRQMRKLCVMKLFSRRRAETWLAVRDESAALVRAVAATGGAGEAAVNLGELIFALTKNVIFRAAFGTRDGEDQDEFIAILQEFSKLFGAFNIGDFIPWLSWVDTQGIGRRLRDARAALDRFIDKIIDEHMRRGKSPDDADADMVDDMLAFLPEAAAKANNKDGGAAAGDVDDLQSTLRLTRDNIKAIIMLRRGHKFVRRADVMFGGTETVASAIEWALAEMMHSPDDLRRLQQEFADVVGYDRNVDESDLDKLPFLKCVIKETLRLHPPIPLLLHETAEDCVVGGYSVPKGSRVVINVWAIGRHRGSWKDADVFRPSRFMAGEGGEAAGLDFKGSCFEFLPFGSGRRSCPGMALGLYALELAVAQLAHGFNWSLPDGMKPSELDMGDIFGLTAPRATRLYAVPTPRLNCPLY</sequence>
<evidence type="ECO:0000256" key="1">
    <source>
        <dbReference type="ARBA" id="ARBA00004167"/>
    </source>
</evidence>
<dbReference type="InterPro" id="IPR001128">
    <property type="entry name" value="Cyt_P450"/>
</dbReference>
<dbReference type="InterPro" id="IPR017972">
    <property type="entry name" value="Cyt_P450_CS"/>
</dbReference>
<keyword evidence="7 9" id="KW-0408">Iron</keyword>